<dbReference type="Proteomes" id="UP000185161">
    <property type="component" value="Chromosome"/>
</dbReference>
<dbReference type="InterPro" id="IPR017868">
    <property type="entry name" value="Filamin/ABP280_repeat-like"/>
</dbReference>
<dbReference type="RefSeq" id="WP_075151815.1">
    <property type="nucleotide sequence ID" value="NZ_CP018820.1"/>
</dbReference>
<reference evidence="3 5" key="3">
    <citation type="submission" date="2018-07" db="EMBL/GenBank/DDBJ databases">
        <title>Genomic and Epidemiologic Investigation of an Indolent Hospital Outbreak.</title>
        <authorList>
            <person name="Johnson R.C."/>
            <person name="Deming C."/>
            <person name="Conlan S."/>
            <person name="Zellmer C.J."/>
            <person name="Michelin A.V."/>
            <person name="Lee-Lin S."/>
            <person name="Thomas P.J."/>
            <person name="Park M."/>
            <person name="Weingarten R.A."/>
            <person name="Less J."/>
            <person name="Dekker J.P."/>
            <person name="Frank K.M."/>
            <person name="Musser K.A."/>
            <person name="Mcquiston J.R."/>
            <person name="Henderson D.K."/>
            <person name="Lau A.F."/>
            <person name="Palmore T.N."/>
            <person name="Segre J.A."/>
        </authorList>
    </citation>
    <scope>NUCLEOTIDE SEQUENCE [LARGE SCALE GENOMIC DNA]</scope>
    <source>
        <strain evidence="3 5">SK-NIH.Env10_0317</strain>
    </source>
</reference>
<proteinExistence type="predicted"/>
<dbReference type="STRING" id="93064.BRX40_12530"/>
<dbReference type="EMBL" id="QQWO01000005">
    <property type="protein sequence ID" value="RSV04720.1"/>
    <property type="molecule type" value="Genomic_DNA"/>
</dbReference>
<keyword evidence="4" id="KW-1185">Reference proteome</keyword>
<feature type="chain" id="PRO_5041864566" description="Secreted protein" evidence="1">
    <location>
        <begin position="27"/>
        <end position="301"/>
    </location>
</feature>
<dbReference type="GeneID" id="44133391"/>
<accession>A0A1L6JB74</accession>
<dbReference type="AlphaFoldDB" id="A0A1L6JB74"/>
<protein>
    <recommendedName>
        <fullName evidence="6">Secreted protein</fullName>
    </recommendedName>
</protein>
<gene>
    <name evidence="2" type="ORF">BRX40_12530</name>
    <name evidence="3" type="ORF">CA257_07310</name>
</gene>
<reference evidence="2" key="1">
    <citation type="submission" date="2016-12" db="EMBL/GenBank/DDBJ databases">
        <title>Whole genome sequencing of Sphingomonas koreensis.</title>
        <authorList>
            <person name="Conlan S."/>
            <person name="Thomas P.J."/>
            <person name="Mullikin J."/>
            <person name="Palmore T.N."/>
            <person name="Frank K.M."/>
            <person name="Segre J.A."/>
        </authorList>
    </citation>
    <scope>NUCLEOTIDE SEQUENCE</scope>
    <source>
        <strain evidence="2">ABOJV</strain>
    </source>
</reference>
<dbReference type="Proteomes" id="UP000286681">
    <property type="component" value="Unassembled WGS sequence"/>
</dbReference>
<evidence type="ECO:0000313" key="2">
    <source>
        <dbReference type="EMBL" id="APR53143.1"/>
    </source>
</evidence>
<evidence type="ECO:0008006" key="6">
    <source>
        <dbReference type="Google" id="ProtNLM"/>
    </source>
</evidence>
<reference evidence="4" key="2">
    <citation type="submission" date="2016-12" db="EMBL/GenBank/DDBJ databases">
        <title>Whole genome sequencing of Sphingomonas sp. ABOJV.</title>
        <authorList>
            <person name="Conlan S."/>
            <person name="Thomas P.J."/>
            <person name="Mullikin J."/>
            <person name="Palmore T.N."/>
            <person name="Frank K.M."/>
            <person name="Segre J.A."/>
        </authorList>
    </citation>
    <scope>NUCLEOTIDE SEQUENCE [LARGE SCALE GENOMIC DNA]</scope>
    <source>
        <strain evidence="4">ABOJV</strain>
    </source>
</reference>
<evidence type="ECO:0000313" key="3">
    <source>
        <dbReference type="EMBL" id="RSV04720.1"/>
    </source>
</evidence>
<keyword evidence="1" id="KW-0732">Signal</keyword>
<dbReference type="OrthoDB" id="128043at2"/>
<evidence type="ECO:0000256" key="1">
    <source>
        <dbReference type="SAM" id="SignalP"/>
    </source>
</evidence>
<sequence length="301" mass="31140">MHNRSLIVAGAAVLAVSGPAAQPLLAAEASLDGTFALPGVAGKVAAELVVRETGPLARELVITFTDKATGQPVTQFEEELAQKLHLLATDSDFSSFIHEHPGEPGPDGRFRIELRFPKAGLYHIYADTMPLGLGQQVVRFDLPVSIAAAPSSAAGLPAPENVTEGSDGPYSVRLDASALRAGTESMMALTISKDGKPAKDLGLYLGVAAHAVFVSTDDLGYVHAHAMGAKAPDGGHHAHGAHHAPGASVPADLMLHATPPRPGRYALWIQFSGGGQIRTVPFFVTVPAGSAPVGAERSSAH</sequence>
<organism evidence="2 4">
    <name type="scientific">Sphingomonas koreensis</name>
    <dbReference type="NCBI Taxonomy" id="93064"/>
    <lineage>
        <taxon>Bacteria</taxon>
        <taxon>Pseudomonadati</taxon>
        <taxon>Pseudomonadota</taxon>
        <taxon>Alphaproteobacteria</taxon>
        <taxon>Sphingomonadales</taxon>
        <taxon>Sphingomonadaceae</taxon>
        <taxon>Sphingomonas</taxon>
    </lineage>
</organism>
<evidence type="ECO:0000313" key="5">
    <source>
        <dbReference type="Proteomes" id="UP000286681"/>
    </source>
</evidence>
<evidence type="ECO:0000313" key="4">
    <source>
        <dbReference type="Proteomes" id="UP000185161"/>
    </source>
</evidence>
<dbReference type="KEGG" id="skr:BRX40_12530"/>
<dbReference type="EMBL" id="CP018820">
    <property type="protein sequence ID" value="APR53143.1"/>
    <property type="molecule type" value="Genomic_DNA"/>
</dbReference>
<feature type="signal peptide" evidence="1">
    <location>
        <begin position="1"/>
        <end position="26"/>
    </location>
</feature>
<name>A0A1L6JB74_9SPHN</name>
<dbReference type="PROSITE" id="PS50194">
    <property type="entry name" value="FILAMIN_REPEAT"/>
    <property type="match status" value="1"/>
</dbReference>